<protein>
    <submittedName>
        <fullName evidence="2">Uncharacterized protein</fullName>
    </submittedName>
</protein>
<proteinExistence type="predicted"/>
<dbReference type="EMBL" id="ML119147">
    <property type="protein sequence ID" value="RPB09938.1"/>
    <property type="molecule type" value="Genomic_DNA"/>
</dbReference>
<evidence type="ECO:0000313" key="2">
    <source>
        <dbReference type="EMBL" id="RPB09938.1"/>
    </source>
</evidence>
<evidence type="ECO:0000256" key="1">
    <source>
        <dbReference type="SAM" id="Phobius"/>
    </source>
</evidence>
<accession>A0A3N4KKJ0</accession>
<keyword evidence="1" id="KW-1133">Transmembrane helix</keyword>
<dbReference type="AlphaFoldDB" id="A0A3N4KKJ0"/>
<keyword evidence="1" id="KW-0472">Membrane</keyword>
<gene>
    <name evidence="2" type="ORF">P167DRAFT_607613</name>
</gene>
<dbReference type="InParanoid" id="A0A3N4KKJ0"/>
<name>A0A3N4KKJ0_9PEZI</name>
<reference evidence="2 3" key="1">
    <citation type="journal article" date="2018" name="Nat. Ecol. Evol.">
        <title>Pezizomycetes genomes reveal the molecular basis of ectomycorrhizal truffle lifestyle.</title>
        <authorList>
            <person name="Murat C."/>
            <person name="Payen T."/>
            <person name="Noel B."/>
            <person name="Kuo A."/>
            <person name="Morin E."/>
            <person name="Chen J."/>
            <person name="Kohler A."/>
            <person name="Krizsan K."/>
            <person name="Balestrini R."/>
            <person name="Da Silva C."/>
            <person name="Montanini B."/>
            <person name="Hainaut M."/>
            <person name="Levati E."/>
            <person name="Barry K.W."/>
            <person name="Belfiori B."/>
            <person name="Cichocki N."/>
            <person name="Clum A."/>
            <person name="Dockter R.B."/>
            <person name="Fauchery L."/>
            <person name="Guy J."/>
            <person name="Iotti M."/>
            <person name="Le Tacon F."/>
            <person name="Lindquist E.A."/>
            <person name="Lipzen A."/>
            <person name="Malagnac F."/>
            <person name="Mello A."/>
            <person name="Molinier V."/>
            <person name="Miyauchi S."/>
            <person name="Poulain J."/>
            <person name="Riccioni C."/>
            <person name="Rubini A."/>
            <person name="Sitrit Y."/>
            <person name="Splivallo R."/>
            <person name="Traeger S."/>
            <person name="Wang M."/>
            <person name="Zifcakova L."/>
            <person name="Wipf D."/>
            <person name="Zambonelli A."/>
            <person name="Paolocci F."/>
            <person name="Nowrousian M."/>
            <person name="Ottonello S."/>
            <person name="Baldrian P."/>
            <person name="Spatafora J.W."/>
            <person name="Henrissat B."/>
            <person name="Nagy L.G."/>
            <person name="Aury J.M."/>
            <person name="Wincker P."/>
            <person name="Grigoriev I.V."/>
            <person name="Bonfante P."/>
            <person name="Martin F.M."/>
        </authorList>
    </citation>
    <scope>NUCLEOTIDE SEQUENCE [LARGE SCALE GENOMIC DNA]</scope>
    <source>
        <strain evidence="2 3">CCBAS932</strain>
    </source>
</reference>
<keyword evidence="3" id="KW-1185">Reference proteome</keyword>
<organism evidence="2 3">
    <name type="scientific">Morchella conica CCBAS932</name>
    <dbReference type="NCBI Taxonomy" id="1392247"/>
    <lineage>
        <taxon>Eukaryota</taxon>
        <taxon>Fungi</taxon>
        <taxon>Dikarya</taxon>
        <taxon>Ascomycota</taxon>
        <taxon>Pezizomycotina</taxon>
        <taxon>Pezizomycetes</taxon>
        <taxon>Pezizales</taxon>
        <taxon>Morchellaceae</taxon>
        <taxon>Morchella</taxon>
    </lineage>
</organism>
<keyword evidence="1" id="KW-0812">Transmembrane</keyword>
<evidence type="ECO:0000313" key="3">
    <source>
        <dbReference type="Proteomes" id="UP000277580"/>
    </source>
</evidence>
<sequence>MAPVITSPSIATSSPEPSLFAISARTSDPDFQRYPLHTLHTRGETSANVGVISAITGIIGVLIAIIGLVEGYRRWKKCRRDLMSSAVEENRVEIHVQQRSCDPPPNIPAAADANHVFYAVCAILTFLRMVHSTPRPDDERDVEIACVSTPRSSTAGNIGLQNLA</sequence>
<feature type="transmembrane region" description="Helical" evidence="1">
    <location>
        <begin position="49"/>
        <end position="69"/>
    </location>
</feature>
<dbReference type="Proteomes" id="UP000277580">
    <property type="component" value="Unassembled WGS sequence"/>
</dbReference>
<dbReference type="OrthoDB" id="5394918at2759"/>